<protein>
    <submittedName>
        <fullName evidence="6">Secreted antigen GbpB/SagA/PcsB putative peptidoglycan hydrolase</fullName>
    </submittedName>
</protein>
<dbReference type="InterPro" id="IPR038765">
    <property type="entry name" value="Papain-like_cys_pep_sf"/>
</dbReference>
<dbReference type="GO" id="GO:0016787">
    <property type="term" value="F:hydrolase activity"/>
    <property type="evidence" value="ECO:0007669"/>
    <property type="project" value="UniProtKB-KW"/>
</dbReference>
<comment type="caution">
    <text evidence="6">The sequence shown here is derived from an EMBL/GenBank/DDBJ whole genome shotgun (WGS) entry which is preliminary data.</text>
</comment>
<organism evidence="6 7">
    <name type="scientific">Lactococcus lactis subsp. lactis</name>
    <name type="common">Streptococcus lactis</name>
    <dbReference type="NCBI Taxonomy" id="1360"/>
    <lineage>
        <taxon>Bacteria</taxon>
        <taxon>Bacillati</taxon>
        <taxon>Bacillota</taxon>
        <taxon>Bacilli</taxon>
        <taxon>Lactobacillales</taxon>
        <taxon>Streptococcaceae</taxon>
        <taxon>Lactococcus</taxon>
    </lineage>
</organism>
<dbReference type="SUPFAM" id="SSF54001">
    <property type="entry name" value="Cysteine proteinases"/>
    <property type="match status" value="1"/>
</dbReference>
<evidence type="ECO:0000256" key="2">
    <source>
        <dbReference type="SAM" id="Coils"/>
    </source>
</evidence>
<evidence type="ECO:0000256" key="1">
    <source>
        <dbReference type="ARBA" id="ARBA00022729"/>
    </source>
</evidence>
<dbReference type="InterPro" id="IPR057309">
    <property type="entry name" value="PcsB_CC"/>
</dbReference>
<evidence type="ECO:0000313" key="7">
    <source>
        <dbReference type="Proteomes" id="UP000052991"/>
    </source>
</evidence>
<feature type="region of interest" description="Disordered" evidence="3">
    <location>
        <begin position="253"/>
        <end position="333"/>
    </location>
</feature>
<feature type="signal peptide" evidence="4">
    <location>
        <begin position="1"/>
        <end position="27"/>
    </location>
</feature>
<dbReference type="InterPro" id="IPR007921">
    <property type="entry name" value="CHAP_dom"/>
</dbReference>
<keyword evidence="2" id="KW-0175">Coiled coil</keyword>
<reference evidence="7" key="1">
    <citation type="submission" date="2015-10" db="EMBL/GenBank/DDBJ databases">
        <title>Draft Genome Sequences of 11 Lactococcus lactis subspecies cremoris strains.</title>
        <authorList>
            <person name="Wels M."/>
            <person name="Backus L."/>
            <person name="Boekhorst J."/>
            <person name="Dijkstra A."/>
            <person name="Beerthuizen M."/>
            <person name="Kelly W."/>
            <person name="Siezen R."/>
            <person name="Bachmann H."/>
            <person name="Van Hijum S."/>
        </authorList>
    </citation>
    <scope>NUCLEOTIDE SEQUENCE [LARGE SCALE GENOMIC DNA]</scope>
    <source>
        <strain evidence="7">N42</strain>
    </source>
</reference>
<feature type="compositionally biased region" description="Low complexity" evidence="3">
    <location>
        <begin position="312"/>
        <end position="330"/>
    </location>
</feature>
<dbReference type="AlphaFoldDB" id="A0A0V8EUK3"/>
<dbReference type="RefSeq" id="WP_058212529.1">
    <property type="nucleotide sequence ID" value="NZ_LKLW01000029.1"/>
</dbReference>
<dbReference type="Proteomes" id="UP000052991">
    <property type="component" value="Unassembled WGS sequence"/>
</dbReference>
<feature type="chain" id="PRO_5006891761" evidence="4">
    <location>
        <begin position="28"/>
        <end position="461"/>
    </location>
</feature>
<keyword evidence="6" id="KW-0378">Hydrolase</keyword>
<evidence type="ECO:0000313" key="6">
    <source>
        <dbReference type="EMBL" id="KSU29279.1"/>
    </source>
</evidence>
<evidence type="ECO:0000259" key="5">
    <source>
        <dbReference type="PROSITE" id="PS50911"/>
    </source>
</evidence>
<evidence type="ECO:0000256" key="4">
    <source>
        <dbReference type="SAM" id="SignalP"/>
    </source>
</evidence>
<feature type="coiled-coil region" evidence="2">
    <location>
        <begin position="157"/>
        <end position="246"/>
    </location>
</feature>
<feature type="domain" description="Peptidase C51" evidence="5">
    <location>
        <begin position="322"/>
        <end position="459"/>
    </location>
</feature>
<dbReference type="Gene3D" id="3.90.1720.10">
    <property type="entry name" value="endopeptidase domain like (from Nostoc punctiforme)"/>
    <property type="match status" value="1"/>
</dbReference>
<dbReference type="Pfam" id="PF24568">
    <property type="entry name" value="CC_PcsB"/>
    <property type="match status" value="1"/>
</dbReference>
<keyword evidence="1 4" id="KW-0732">Signal</keyword>
<feature type="compositionally biased region" description="Polar residues" evidence="3">
    <location>
        <begin position="297"/>
        <end position="311"/>
    </location>
</feature>
<accession>A0A0V8EUK3</accession>
<feature type="coiled-coil region" evidence="2">
    <location>
        <begin position="26"/>
        <end position="102"/>
    </location>
</feature>
<dbReference type="PROSITE" id="PS50911">
    <property type="entry name" value="CHAP"/>
    <property type="match status" value="1"/>
</dbReference>
<dbReference type="Pfam" id="PF05257">
    <property type="entry name" value="CHAP"/>
    <property type="match status" value="1"/>
</dbReference>
<dbReference type="PATRIC" id="fig|1360.116.peg.1993"/>
<sequence length="461" mass="49188">MKKKIISSLVMSTVTLSALSPIFEVIADTTTDIAKQEATIASAQSEKDKAQSQVDTIQLKVDNLLKQQENTKKKIEDVKNQARALNEQIEKLSQSIAERTDALEAQARSAQLNNTSNSSLNAVINSKSLTEAIQRVTAIATVSSANKQMLNEQIKEQKSLNQKSDTVKQNYNQYENLKKNLDAQATDLRTQQAELKVATLSYQAIIETAQDKKASLIKQRAAAEAVAKKEAEKAKKIAEIQAVAEETYKNQTRFLNDSTKGTSNNKASSTSTTPSGGKPSNSSTTTSSEASENTPSNDSYNSSNTVAGSKASSDSNTSITNNSSGNDSITPPKTGTPGYNPYAGGGCTDYVWQYFAAKGIYIANIVNGNGGFWGTNGVSQGVLRRTSLAPGVIASGFTDQFTGYGTSTTSGSSPYGHVAVVTAVHPDGTFDVQEAGYGGTFPWGNVRKNLSPQNVVFLLPN</sequence>
<feature type="compositionally biased region" description="Low complexity" evidence="3">
    <location>
        <begin position="258"/>
        <end position="296"/>
    </location>
</feature>
<gene>
    <name evidence="6" type="ORF">N42_0519</name>
</gene>
<name>A0A0V8EUK3_LACLL</name>
<evidence type="ECO:0000256" key="3">
    <source>
        <dbReference type="SAM" id="MobiDB-lite"/>
    </source>
</evidence>
<dbReference type="EMBL" id="LKLW01000029">
    <property type="protein sequence ID" value="KSU29279.1"/>
    <property type="molecule type" value="Genomic_DNA"/>
</dbReference>
<dbReference type="Gene3D" id="6.10.250.3150">
    <property type="match status" value="1"/>
</dbReference>
<proteinExistence type="predicted"/>